<comment type="caution">
    <text evidence="1">The sequence shown here is derived from an EMBL/GenBank/DDBJ whole genome shotgun (WGS) entry which is preliminary data.</text>
</comment>
<sequence length="65" mass="8044">MGYLRTLKDHPYLTGFSIWSYNDYRSNYKGTPESGFREWGIVDQYRNKKAAYYQLRDIFQYWQQE</sequence>
<dbReference type="SUPFAM" id="SSF51445">
    <property type="entry name" value="(Trans)glycosidases"/>
    <property type="match status" value="1"/>
</dbReference>
<dbReference type="RefSeq" id="WP_316027536.1">
    <property type="nucleotide sequence ID" value="NZ_JAWDIO010000002.1"/>
</dbReference>
<proteinExistence type="predicted"/>
<keyword evidence="2" id="KW-1185">Reference proteome</keyword>
<protein>
    <submittedName>
        <fullName evidence="1">Uncharacterized protein</fullName>
    </submittedName>
</protein>
<accession>A0ABU3T1D1</accession>
<reference evidence="1 2" key="1">
    <citation type="submission" date="2023-10" db="EMBL/GenBank/DDBJ databases">
        <title>Glaciecola aquimarina strain GGW-M5 nov., isolated from a coastal seawater.</title>
        <authorList>
            <person name="Bayburt H."/>
            <person name="Kim J.M."/>
            <person name="Choi B.J."/>
            <person name="Jeon C.O."/>
        </authorList>
    </citation>
    <scope>NUCLEOTIDE SEQUENCE [LARGE SCALE GENOMIC DNA]</scope>
    <source>
        <strain evidence="1 2">KCTC 32108</strain>
    </source>
</reference>
<name>A0ABU3T1D1_9ALTE</name>
<dbReference type="InterPro" id="IPR017853">
    <property type="entry name" value="GH"/>
</dbReference>
<evidence type="ECO:0000313" key="1">
    <source>
        <dbReference type="EMBL" id="MDU0356027.1"/>
    </source>
</evidence>
<dbReference type="EMBL" id="JAWDIO010000002">
    <property type="protein sequence ID" value="MDU0356027.1"/>
    <property type="molecule type" value="Genomic_DNA"/>
</dbReference>
<organism evidence="1 2">
    <name type="scientific">Paraglaciecola aquimarina</name>
    <dbReference type="NCBI Taxonomy" id="1235557"/>
    <lineage>
        <taxon>Bacteria</taxon>
        <taxon>Pseudomonadati</taxon>
        <taxon>Pseudomonadota</taxon>
        <taxon>Gammaproteobacteria</taxon>
        <taxon>Alteromonadales</taxon>
        <taxon>Alteromonadaceae</taxon>
        <taxon>Paraglaciecola</taxon>
    </lineage>
</organism>
<dbReference type="Gene3D" id="3.20.20.80">
    <property type="entry name" value="Glycosidases"/>
    <property type="match status" value="1"/>
</dbReference>
<evidence type="ECO:0000313" key="2">
    <source>
        <dbReference type="Proteomes" id="UP001247805"/>
    </source>
</evidence>
<dbReference type="Proteomes" id="UP001247805">
    <property type="component" value="Unassembled WGS sequence"/>
</dbReference>
<gene>
    <name evidence="1" type="ORF">RS130_20955</name>
</gene>